<dbReference type="AlphaFoldDB" id="A0A4P7NSZ2"/>
<dbReference type="Proteomes" id="UP000294847">
    <property type="component" value="Chromosome 7"/>
</dbReference>
<reference evidence="2 3" key="1">
    <citation type="journal article" date="2019" name="Mol. Biol. Evol.">
        <title>Blast fungal genomes show frequent chromosomal changes, gene gains and losses, and effector gene turnover.</title>
        <authorList>
            <person name="Gomez Luciano L.B."/>
            <person name="Jason Tsai I."/>
            <person name="Chuma I."/>
            <person name="Tosa Y."/>
            <person name="Chen Y.H."/>
            <person name="Li J.Y."/>
            <person name="Li M.Y."/>
            <person name="Jade Lu M.Y."/>
            <person name="Nakayashiki H."/>
            <person name="Li W.H."/>
        </authorList>
    </citation>
    <scope>NUCLEOTIDE SEQUENCE [LARGE SCALE GENOMIC DNA]</scope>
    <source>
        <strain evidence="2">MZ5-1-6</strain>
    </source>
</reference>
<feature type="compositionally biased region" description="Basic and acidic residues" evidence="1">
    <location>
        <begin position="192"/>
        <end position="204"/>
    </location>
</feature>
<accession>A0A4P7NSZ2</accession>
<evidence type="ECO:0000313" key="3">
    <source>
        <dbReference type="Proteomes" id="UP000294847"/>
    </source>
</evidence>
<name>A0A4P7NSZ2_PYROR</name>
<protein>
    <submittedName>
        <fullName evidence="2">Uncharacterized protein</fullName>
    </submittedName>
</protein>
<evidence type="ECO:0000313" key="2">
    <source>
        <dbReference type="EMBL" id="QBZ65523.1"/>
    </source>
</evidence>
<gene>
    <name evidence="2" type="ORF">PoMZ_12485</name>
</gene>
<proteinExistence type="predicted"/>
<evidence type="ECO:0000256" key="1">
    <source>
        <dbReference type="SAM" id="MobiDB-lite"/>
    </source>
</evidence>
<sequence>MDLTAGEFGAPANLHDKRAFDIEIITSTTFKLYHFSKSTVPPSVYRLLKHNQARPSRRDVVRPVFVVHVCIRPQDPHADNVAQLHLQPLVRRLVQKEPAPAAFPLVTDGRILASLVEPARLVVQVELEALASEVRVGLVPSDTRLVAVKAGRPPGGGTEVKVGPRVRLPPAVGSEQGLEPRPPLGQPVRVVPEPDHAEVRVHGP</sequence>
<dbReference type="EMBL" id="CP034210">
    <property type="protein sequence ID" value="QBZ65523.1"/>
    <property type="molecule type" value="Genomic_DNA"/>
</dbReference>
<organism evidence="2 3">
    <name type="scientific">Pyricularia oryzae</name>
    <name type="common">Rice blast fungus</name>
    <name type="synonym">Magnaporthe oryzae</name>
    <dbReference type="NCBI Taxonomy" id="318829"/>
    <lineage>
        <taxon>Eukaryota</taxon>
        <taxon>Fungi</taxon>
        <taxon>Dikarya</taxon>
        <taxon>Ascomycota</taxon>
        <taxon>Pezizomycotina</taxon>
        <taxon>Sordariomycetes</taxon>
        <taxon>Sordariomycetidae</taxon>
        <taxon>Magnaporthales</taxon>
        <taxon>Pyriculariaceae</taxon>
        <taxon>Pyricularia</taxon>
    </lineage>
</organism>
<feature type="region of interest" description="Disordered" evidence="1">
    <location>
        <begin position="151"/>
        <end position="204"/>
    </location>
</feature>